<dbReference type="Gene3D" id="3.20.20.140">
    <property type="entry name" value="Metal-dependent hydrolases"/>
    <property type="match status" value="1"/>
</dbReference>
<dbReference type="Pfam" id="PF04909">
    <property type="entry name" value="Amidohydro_2"/>
    <property type="match status" value="1"/>
</dbReference>
<dbReference type="SUPFAM" id="SSF51556">
    <property type="entry name" value="Metallo-dependent hydrolases"/>
    <property type="match status" value="1"/>
</dbReference>
<protein>
    <recommendedName>
        <fullName evidence="2">Amidohydrolase-related domain-containing protein</fullName>
    </recommendedName>
</protein>
<dbReference type="InterPro" id="IPR052350">
    <property type="entry name" value="Metallo-dep_Lactonases"/>
</dbReference>
<evidence type="ECO:0000259" key="2">
    <source>
        <dbReference type="Pfam" id="PF04909"/>
    </source>
</evidence>
<dbReference type="STRING" id="573508.A0A1E3B8A8"/>
<evidence type="ECO:0000313" key="4">
    <source>
        <dbReference type="Proteomes" id="UP000094569"/>
    </source>
</evidence>
<comment type="caution">
    <text evidence="3">The sequence shown here is derived from an EMBL/GenBank/DDBJ whole genome shotgun (WGS) entry which is preliminary data.</text>
</comment>
<evidence type="ECO:0000313" key="3">
    <source>
        <dbReference type="EMBL" id="ODM17202.1"/>
    </source>
</evidence>
<proteinExistence type="inferred from homology"/>
<feature type="domain" description="Amidohydrolase-related" evidence="2">
    <location>
        <begin position="203"/>
        <end position="321"/>
    </location>
</feature>
<sequence>MPIPIVDSHIHLFPNSHLLSLACNLIHPIISDSTKPLYLRGFIFIETDRISSVEESSPGWQHVLDEVALLARIVRGEPIDGDQHRYVDRPPCLGIALGSGARWCCLIGEIRGVRYLVQDKPSGVMLQPEFIDGLKWLGRKQLTFDLGVDARQGGLWQLREAVEMMERVYEGVDEKDQVVMVINYLCKPNLRLPFASPESTTTHRGFLEWKTLVTAMVRYPKAYMKLSGGFSELPSLSPAPEPDIKFLVERLHPWTDAVFDAFGPDRVMFGSDWPVCNLGGGGNDATWRRWRTVVEGILERRGLSEEQRLGVWGKVALKAYGIEIEGL</sequence>
<dbReference type="InterPro" id="IPR032466">
    <property type="entry name" value="Metal_Hydrolase"/>
</dbReference>
<dbReference type="InterPro" id="IPR006680">
    <property type="entry name" value="Amidohydro-rel"/>
</dbReference>
<dbReference type="PANTHER" id="PTHR43569">
    <property type="entry name" value="AMIDOHYDROLASE"/>
    <property type="match status" value="1"/>
</dbReference>
<dbReference type="VEuPathDB" id="FungiDB:SI65_07601"/>
<name>A0A1E3B8A8_ASPCR</name>
<evidence type="ECO:0000256" key="1">
    <source>
        <dbReference type="ARBA" id="ARBA00038310"/>
    </source>
</evidence>
<dbReference type="EMBL" id="JXNT01000009">
    <property type="protein sequence ID" value="ODM17202.1"/>
    <property type="molecule type" value="Genomic_DNA"/>
</dbReference>
<dbReference type="GO" id="GO:0016787">
    <property type="term" value="F:hydrolase activity"/>
    <property type="evidence" value="ECO:0007669"/>
    <property type="project" value="InterPro"/>
</dbReference>
<dbReference type="OrthoDB" id="2135488at2759"/>
<dbReference type="AlphaFoldDB" id="A0A1E3B8A8"/>
<reference evidence="3 4" key="1">
    <citation type="journal article" date="2016" name="BMC Genomics">
        <title>Comparative genomic and transcriptomic analyses of the Fuzhuan brick tea-fermentation fungus Aspergillus cristatus.</title>
        <authorList>
            <person name="Ge Y."/>
            <person name="Wang Y."/>
            <person name="Liu Y."/>
            <person name="Tan Y."/>
            <person name="Ren X."/>
            <person name="Zhang X."/>
            <person name="Hyde K.D."/>
            <person name="Liu Y."/>
            <person name="Liu Z."/>
        </authorList>
    </citation>
    <scope>NUCLEOTIDE SEQUENCE [LARGE SCALE GENOMIC DNA]</scope>
    <source>
        <strain evidence="3 4">GZAAS20.1005</strain>
    </source>
</reference>
<keyword evidence="4" id="KW-1185">Reference proteome</keyword>
<dbReference type="PANTHER" id="PTHR43569:SF2">
    <property type="entry name" value="AMIDOHYDROLASE-RELATED DOMAIN-CONTAINING PROTEIN"/>
    <property type="match status" value="1"/>
</dbReference>
<dbReference type="Proteomes" id="UP000094569">
    <property type="component" value="Unassembled WGS sequence"/>
</dbReference>
<accession>A0A1E3B8A8</accession>
<gene>
    <name evidence="3" type="ORF">SI65_07601</name>
</gene>
<organism evidence="3 4">
    <name type="scientific">Aspergillus cristatus</name>
    <name type="common">Chinese Fuzhuan brick tea-fermentation fungus</name>
    <name type="synonym">Eurotium cristatum</name>
    <dbReference type="NCBI Taxonomy" id="573508"/>
    <lineage>
        <taxon>Eukaryota</taxon>
        <taxon>Fungi</taxon>
        <taxon>Dikarya</taxon>
        <taxon>Ascomycota</taxon>
        <taxon>Pezizomycotina</taxon>
        <taxon>Eurotiomycetes</taxon>
        <taxon>Eurotiomycetidae</taxon>
        <taxon>Eurotiales</taxon>
        <taxon>Aspergillaceae</taxon>
        <taxon>Aspergillus</taxon>
        <taxon>Aspergillus subgen. Aspergillus</taxon>
    </lineage>
</organism>
<comment type="similarity">
    <text evidence="1">Belongs to the metallo-dependent hydrolases superfamily.</text>
</comment>